<reference evidence="3" key="3">
    <citation type="submission" date="2023-05" db="EMBL/GenBank/DDBJ databases">
        <authorList>
            <person name="Smith C.H."/>
        </authorList>
    </citation>
    <scope>NUCLEOTIDE SEQUENCE</scope>
    <source>
        <strain evidence="3">CHS0354</strain>
        <tissue evidence="3">Mantle</tissue>
    </source>
</reference>
<dbReference type="CDD" id="cd03039">
    <property type="entry name" value="GST_N_Sigma_like"/>
    <property type="match status" value="1"/>
</dbReference>
<dbReference type="AlphaFoldDB" id="A0AAE0TKM9"/>
<dbReference type="SUPFAM" id="SSF47616">
    <property type="entry name" value="GST C-terminal domain-like"/>
    <property type="match status" value="1"/>
</dbReference>
<dbReference type="PROSITE" id="PS50404">
    <property type="entry name" value="GST_NTER"/>
    <property type="match status" value="1"/>
</dbReference>
<comment type="caution">
    <text evidence="3">The sequence shown here is derived from an EMBL/GenBank/DDBJ whole genome shotgun (WGS) entry which is preliminary data.</text>
</comment>
<dbReference type="PROSITE" id="PS50405">
    <property type="entry name" value="GST_CTER"/>
    <property type="match status" value="1"/>
</dbReference>
<dbReference type="InterPro" id="IPR036282">
    <property type="entry name" value="Glutathione-S-Trfase_C_sf"/>
</dbReference>
<reference evidence="3" key="1">
    <citation type="journal article" date="2021" name="Genome Biol. Evol.">
        <title>A High-Quality Reference Genome for a Parasitic Bivalve with Doubly Uniparental Inheritance (Bivalvia: Unionida).</title>
        <authorList>
            <person name="Smith C.H."/>
        </authorList>
    </citation>
    <scope>NUCLEOTIDE SEQUENCE</scope>
    <source>
        <strain evidence="3">CHS0354</strain>
    </source>
</reference>
<dbReference type="GO" id="GO:0006749">
    <property type="term" value="P:glutathione metabolic process"/>
    <property type="evidence" value="ECO:0007669"/>
    <property type="project" value="TreeGrafter"/>
</dbReference>
<dbReference type="InterPro" id="IPR004046">
    <property type="entry name" value="GST_C"/>
</dbReference>
<evidence type="ECO:0000313" key="4">
    <source>
        <dbReference type="Proteomes" id="UP001195483"/>
    </source>
</evidence>
<protein>
    <recommendedName>
        <fullName evidence="5">Glutathione S-transferase</fullName>
    </recommendedName>
</protein>
<gene>
    <name evidence="3" type="ORF">CHS0354_015716</name>
</gene>
<dbReference type="Gene3D" id="1.20.1050.130">
    <property type="match status" value="2"/>
</dbReference>
<dbReference type="PANTHER" id="PTHR11571:SF150">
    <property type="entry name" value="GLUTATHIONE S-TRANSFERASE"/>
    <property type="match status" value="1"/>
</dbReference>
<feature type="domain" description="GST C-terminal" evidence="2">
    <location>
        <begin position="1"/>
        <end position="132"/>
    </location>
</feature>
<evidence type="ECO:0000313" key="3">
    <source>
        <dbReference type="EMBL" id="KAK3611303.1"/>
    </source>
</evidence>
<evidence type="ECO:0000259" key="1">
    <source>
        <dbReference type="PROSITE" id="PS50404"/>
    </source>
</evidence>
<dbReference type="InterPro" id="IPR010987">
    <property type="entry name" value="Glutathione-S-Trfase_C-like"/>
</dbReference>
<feature type="domain" description="GST N-terminal" evidence="1">
    <location>
        <begin position="3"/>
        <end position="57"/>
    </location>
</feature>
<evidence type="ECO:0008006" key="5">
    <source>
        <dbReference type="Google" id="ProtNLM"/>
    </source>
</evidence>
<organism evidence="3 4">
    <name type="scientific">Potamilus streckersoni</name>
    <dbReference type="NCBI Taxonomy" id="2493646"/>
    <lineage>
        <taxon>Eukaryota</taxon>
        <taxon>Metazoa</taxon>
        <taxon>Spiralia</taxon>
        <taxon>Lophotrochozoa</taxon>
        <taxon>Mollusca</taxon>
        <taxon>Bivalvia</taxon>
        <taxon>Autobranchia</taxon>
        <taxon>Heteroconchia</taxon>
        <taxon>Palaeoheterodonta</taxon>
        <taxon>Unionida</taxon>
        <taxon>Unionoidea</taxon>
        <taxon>Unionidae</taxon>
        <taxon>Ambleminae</taxon>
        <taxon>Lampsilini</taxon>
        <taxon>Potamilus</taxon>
    </lineage>
</organism>
<dbReference type="InterPro" id="IPR004045">
    <property type="entry name" value="Glutathione_S-Trfase_N"/>
</dbReference>
<name>A0AAE0TKM9_9BIVA</name>
<proteinExistence type="predicted"/>
<accession>A0AAE0TKM9</accession>
<dbReference type="Pfam" id="PF14497">
    <property type="entry name" value="GST_C_3"/>
    <property type="match status" value="1"/>
</dbReference>
<keyword evidence="4" id="KW-1185">Reference proteome</keyword>
<dbReference type="PANTHER" id="PTHR11571">
    <property type="entry name" value="GLUTATHIONE S-TRANSFERASE"/>
    <property type="match status" value="1"/>
</dbReference>
<sequence>MAPKYKLMYFDGRGRAEISLMLFHVAGVEFEDKRIKREDWPALKEKLIKRFLEEIVPRQLGFLDAQIKKYGKNGFAVGSQISVAEIVIFTGTEMPKIKEASQKFPDLTENLKKTEENPKIKKWLKERPKTEF</sequence>
<dbReference type="InterPro" id="IPR050213">
    <property type="entry name" value="GST_superfamily"/>
</dbReference>
<reference evidence="3" key="2">
    <citation type="journal article" date="2021" name="Genome Biol. Evol.">
        <title>Developing a high-quality reference genome for a parasitic bivalve with doubly uniparental inheritance (Bivalvia: Unionida).</title>
        <authorList>
            <person name="Smith C.H."/>
        </authorList>
    </citation>
    <scope>NUCLEOTIDE SEQUENCE</scope>
    <source>
        <strain evidence="3">CHS0354</strain>
        <tissue evidence="3">Mantle</tissue>
    </source>
</reference>
<dbReference type="Proteomes" id="UP001195483">
    <property type="component" value="Unassembled WGS sequence"/>
</dbReference>
<dbReference type="EMBL" id="JAEAOA010000980">
    <property type="protein sequence ID" value="KAK3611303.1"/>
    <property type="molecule type" value="Genomic_DNA"/>
</dbReference>
<evidence type="ECO:0000259" key="2">
    <source>
        <dbReference type="PROSITE" id="PS50405"/>
    </source>
</evidence>
<dbReference type="GO" id="GO:0004364">
    <property type="term" value="F:glutathione transferase activity"/>
    <property type="evidence" value="ECO:0007669"/>
    <property type="project" value="TreeGrafter"/>
</dbReference>